<dbReference type="InterPro" id="IPR023346">
    <property type="entry name" value="Lysozyme-like_dom_sf"/>
</dbReference>
<feature type="domain" description="X-Tfes XVIPCD" evidence="6">
    <location>
        <begin position="484"/>
        <end position="587"/>
    </location>
</feature>
<evidence type="ECO:0000259" key="6">
    <source>
        <dbReference type="Pfam" id="PF20410"/>
    </source>
</evidence>
<dbReference type="GO" id="GO:0005509">
    <property type="term" value="F:calcium ion binding"/>
    <property type="evidence" value="ECO:0007669"/>
    <property type="project" value="InterPro"/>
</dbReference>
<keyword evidence="1 4" id="KW-0929">Antimicrobial</keyword>
<dbReference type="InterPro" id="IPR001343">
    <property type="entry name" value="Hemolysn_Ca-bd"/>
</dbReference>
<accession>A0A371JYK8</accession>
<comment type="similarity">
    <text evidence="4">Belongs to the glycosyl hydrolase 24 family.</text>
</comment>
<reference evidence="7 8" key="1">
    <citation type="submission" date="2018-08" db="EMBL/GenBank/DDBJ databases">
        <title>Lysobacter sp. zong2l5, whole genome shotgun sequence.</title>
        <authorList>
            <person name="Zhang X."/>
            <person name="Feng G."/>
            <person name="Zhu H."/>
        </authorList>
    </citation>
    <scope>NUCLEOTIDE SEQUENCE [LARGE SCALE GENOMIC DNA]</scope>
    <source>
        <strain evidence="8">zong2l5</strain>
    </source>
</reference>
<evidence type="ECO:0000313" key="8">
    <source>
        <dbReference type="Proteomes" id="UP000264492"/>
    </source>
</evidence>
<dbReference type="GO" id="GO:0031640">
    <property type="term" value="P:killing of cells of another organism"/>
    <property type="evidence" value="ECO:0007669"/>
    <property type="project" value="UniProtKB-KW"/>
</dbReference>
<dbReference type="PROSITE" id="PS00330">
    <property type="entry name" value="HEMOLYSIN_CALCIUM"/>
    <property type="match status" value="2"/>
</dbReference>
<dbReference type="GO" id="GO:0016998">
    <property type="term" value="P:cell wall macromolecule catabolic process"/>
    <property type="evidence" value="ECO:0007669"/>
    <property type="project" value="InterPro"/>
</dbReference>
<evidence type="ECO:0000313" key="7">
    <source>
        <dbReference type="EMBL" id="RDZ26756.1"/>
    </source>
</evidence>
<keyword evidence="3" id="KW-0106">Calcium</keyword>
<dbReference type="Pfam" id="PF00959">
    <property type="entry name" value="Phage_lysozyme"/>
    <property type="match status" value="1"/>
</dbReference>
<dbReference type="InterPro" id="IPR023347">
    <property type="entry name" value="Lysozyme_dom_sf"/>
</dbReference>
<protein>
    <recommendedName>
        <fullName evidence="4">Lysozyme</fullName>
        <ecNumber evidence="4">3.2.1.17</ecNumber>
    </recommendedName>
</protein>
<dbReference type="Proteomes" id="UP000264492">
    <property type="component" value="Unassembled WGS sequence"/>
</dbReference>
<evidence type="ECO:0000256" key="1">
    <source>
        <dbReference type="ARBA" id="ARBA00022529"/>
    </source>
</evidence>
<organism evidence="7 8">
    <name type="scientific">Lysobacter silvisoli</name>
    <dbReference type="NCBI Taxonomy" id="2293254"/>
    <lineage>
        <taxon>Bacteria</taxon>
        <taxon>Pseudomonadati</taxon>
        <taxon>Pseudomonadota</taxon>
        <taxon>Gammaproteobacteria</taxon>
        <taxon>Lysobacterales</taxon>
        <taxon>Lysobacteraceae</taxon>
        <taxon>Lysobacter</taxon>
    </lineage>
</organism>
<dbReference type="AlphaFoldDB" id="A0A371JYK8"/>
<dbReference type="InterPro" id="IPR046519">
    <property type="entry name" value="X-Tfes_XVIPCD"/>
</dbReference>
<comment type="catalytic activity">
    <reaction evidence="4">
        <text>Hydrolysis of (1-&gt;4)-beta-linkages between N-acetylmuramic acid and N-acetyl-D-glucosamine residues in a peptidoglycan and between N-acetyl-D-glucosamine residues in chitodextrins.</text>
        <dbReference type="EC" id="3.2.1.17"/>
    </reaction>
</comment>
<keyword evidence="4" id="KW-0378">Hydrolase</keyword>
<dbReference type="GO" id="GO:0003796">
    <property type="term" value="F:lysozyme activity"/>
    <property type="evidence" value="ECO:0007669"/>
    <property type="project" value="UniProtKB-EC"/>
</dbReference>
<evidence type="ECO:0000256" key="5">
    <source>
        <dbReference type="SAM" id="MobiDB-lite"/>
    </source>
</evidence>
<feature type="region of interest" description="Disordered" evidence="5">
    <location>
        <begin position="582"/>
        <end position="614"/>
    </location>
</feature>
<dbReference type="InterPro" id="IPR002196">
    <property type="entry name" value="Glyco_hydro_24"/>
</dbReference>
<dbReference type="SUPFAM" id="SSF53955">
    <property type="entry name" value="Lysozyme-like"/>
    <property type="match status" value="1"/>
</dbReference>
<dbReference type="OrthoDB" id="5992725at2"/>
<dbReference type="PRINTS" id="PR00313">
    <property type="entry name" value="CABNDNGRPT"/>
</dbReference>
<gene>
    <name evidence="7" type="ORF">DX914_17455</name>
</gene>
<dbReference type="Pfam" id="PF00353">
    <property type="entry name" value="HemolysinCabind"/>
    <property type="match status" value="1"/>
</dbReference>
<feature type="region of interest" description="Disordered" evidence="5">
    <location>
        <begin position="446"/>
        <end position="483"/>
    </location>
</feature>
<evidence type="ECO:0000256" key="4">
    <source>
        <dbReference type="RuleBase" id="RU003788"/>
    </source>
</evidence>
<keyword evidence="8" id="KW-1185">Reference proteome</keyword>
<dbReference type="GO" id="GO:0009253">
    <property type="term" value="P:peptidoglycan catabolic process"/>
    <property type="evidence" value="ECO:0007669"/>
    <property type="project" value="InterPro"/>
</dbReference>
<dbReference type="Pfam" id="PF20410">
    <property type="entry name" value="X-Tfes_XVIPCD"/>
    <property type="match status" value="1"/>
</dbReference>
<dbReference type="EMBL" id="QTSU01000003">
    <property type="protein sequence ID" value="RDZ26756.1"/>
    <property type="molecule type" value="Genomic_DNA"/>
</dbReference>
<dbReference type="GO" id="GO:0042742">
    <property type="term" value="P:defense response to bacterium"/>
    <property type="evidence" value="ECO:0007669"/>
    <property type="project" value="UniProtKB-KW"/>
</dbReference>
<comment type="caution">
    <text evidence="7">The sequence shown here is derived from an EMBL/GenBank/DDBJ whole genome shotgun (WGS) entry which is preliminary data.</text>
</comment>
<sequence length="614" mass="67117">MDYNELTREQYNELVKRLVKITESLHERSQDVGDGRATIGYGYTFNRSNNVEIWERSGIELTRDERALLQRIDEAPAADRTRLGLTFPRALDAAQSDRLLEASIPEYEAPVNALNMPMSREKAAAVSVVYNRGVGSYNRNMEPFRDAVEAGDRAEAWFELRYNSWGSHAPSEGGLRKRRYMEGQLFGLYDDPANVGADEARDVYRSFQLHRDRIVRDEANWGESIDGRDAARNMIDAANRDYSNITADYGEVQTIRESLAPAKNALLADLRRQHPDIADRLSNEAFEAGAIYLDPGRNAATVAVDAEHAATLDARRTRNNAEVSSNDLLIGEGGDDTLRGARGDDILIGGAGRDRLEGGQGCDTYVVGDGDTVLDSDRDGELRWDGRQLTGGVRNEGDPANTYRSADGRYTYQIEGTDLRITDQAGATVTVKEFQSGNLGISLNDASVPGGGARSTGDAPVTAPAEGERMPAERTPGGPRADAGDHPIYRQALDQVQALYDRHGKNASAEEIQRTAMVVAGDATRARMTGVDHLVFSRDPQTGGPDLNGNLIAVQGRLDDPGHRLSATAINDAARTPLADSQRRLEQAGQDVAQAQQREQPQLDQQALGPRRLG</sequence>
<evidence type="ECO:0000256" key="3">
    <source>
        <dbReference type="ARBA" id="ARBA00022837"/>
    </source>
</evidence>
<keyword evidence="4" id="KW-0326">Glycosidase</keyword>
<dbReference type="EC" id="3.2.1.17" evidence="4"/>
<dbReference type="Gene3D" id="1.10.530.40">
    <property type="match status" value="1"/>
</dbReference>
<keyword evidence="2 4" id="KW-0081">Bacteriolytic enzyme</keyword>
<dbReference type="InterPro" id="IPR011049">
    <property type="entry name" value="Serralysin-like_metalloprot_C"/>
</dbReference>
<dbReference type="InterPro" id="IPR018511">
    <property type="entry name" value="Hemolysin-typ_Ca-bd_CS"/>
</dbReference>
<dbReference type="RefSeq" id="WP_115861095.1">
    <property type="nucleotide sequence ID" value="NZ_QTSU01000003.1"/>
</dbReference>
<proteinExistence type="inferred from homology"/>
<dbReference type="SUPFAM" id="SSF51120">
    <property type="entry name" value="beta-Roll"/>
    <property type="match status" value="1"/>
</dbReference>
<feature type="compositionally biased region" description="Polar residues" evidence="5">
    <location>
        <begin position="593"/>
        <end position="605"/>
    </location>
</feature>
<evidence type="ECO:0000256" key="2">
    <source>
        <dbReference type="ARBA" id="ARBA00022638"/>
    </source>
</evidence>
<dbReference type="Gene3D" id="2.150.10.10">
    <property type="entry name" value="Serralysin-like metalloprotease, C-terminal"/>
    <property type="match status" value="1"/>
</dbReference>
<name>A0A371JYK8_9GAMM</name>